<organism evidence="1 2">
    <name type="scientific">Irpex rosettiformis</name>
    <dbReference type="NCBI Taxonomy" id="378272"/>
    <lineage>
        <taxon>Eukaryota</taxon>
        <taxon>Fungi</taxon>
        <taxon>Dikarya</taxon>
        <taxon>Basidiomycota</taxon>
        <taxon>Agaricomycotina</taxon>
        <taxon>Agaricomycetes</taxon>
        <taxon>Polyporales</taxon>
        <taxon>Irpicaceae</taxon>
        <taxon>Irpex</taxon>
    </lineage>
</organism>
<proteinExistence type="predicted"/>
<protein>
    <submittedName>
        <fullName evidence="1">NAD-P-binding protein</fullName>
    </submittedName>
</protein>
<reference evidence="1" key="1">
    <citation type="journal article" date="2021" name="Environ. Microbiol.">
        <title>Gene family expansions and transcriptome signatures uncover fungal adaptations to wood decay.</title>
        <authorList>
            <person name="Hage H."/>
            <person name="Miyauchi S."/>
            <person name="Viragh M."/>
            <person name="Drula E."/>
            <person name="Min B."/>
            <person name="Chaduli D."/>
            <person name="Navarro D."/>
            <person name="Favel A."/>
            <person name="Norest M."/>
            <person name="Lesage-Meessen L."/>
            <person name="Balint B."/>
            <person name="Merenyi Z."/>
            <person name="de Eugenio L."/>
            <person name="Morin E."/>
            <person name="Martinez A.T."/>
            <person name="Baldrian P."/>
            <person name="Stursova M."/>
            <person name="Martinez M.J."/>
            <person name="Novotny C."/>
            <person name="Magnuson J.K."/>
            <person name="Spatafora J.W."/>
            <person name="Maurice S."/>
            <person name="Pangilinan J."/>
            <person name="Andreopoulos W."/>
            <person name="LaButti K."/>
            <person name="Hundley H."/>
            <person name="Na H."/>
            <person name="Kuo A."/>
            <person name="Barry K."/>
            <person name="Lipzen A."/>
            <person name="Henrissat B."/>
            <person name="Riley R."/>
            <person name="Ahrendt S."/>
            <person name="Nagy L.G."/>
            <person name="Grigoriev I.V."/>
            <person name="Martin F."/>
            <person name="Rosso M.N."/>
        </authorList>
    </citation>
    <scope>NUCLEOTIDE SEQUENCE</scope>
    <source>
        <strain evidence="1">CBS 384.51</strain>
    </source>
</reference>
<name>A0ACB8U9N3_9APHY</name>
<keyword evidence="2" id="KW-1185">Reference proteome</keyword>
<accession>A0ACB8U9N3</accession>
<comment type="caution">
    <text evidence="1">The sequence shown here is derived from an EMBL/GenBank/DDBJ whole genome shotgun (WGS) entry which is preliminary data.</text>
</comment>
<sequence length="349" mass="37907">MSKTPIFLIGATGYIGGTVLARLLAHPSKDTFDITVLVRSEEKAKKLETFGVKTVIGSYTDTALVEQLAEKAHVVFSCADADALDAANAFLAGLRKRHAKLGDLPILIHTSGTGLLTFGDSAKGEQPTDKIYFDNDPDDIEKSFPPTALHRNVDLAIVQADKEGYVRAYIVLPSTIWGIAKNPLVDAGIQNPHSQQIPALINAALARGQAGVVGKGRAYWPSVNIEEQGDLFIILYDAVVSNPEKIGHGRDGFYFGENGEHLWYDISKAIGKVLVKRGISKSDEPTSFTTEELVKYFISEEIGGSFGTNSRARGIHSRSIGWQPKLGTRDMLDSIDTEVEAILKLQQKA</sequence>
<dbReference type="EMBL" id="MU274906">
    <property type="protein sequence ID" value="KAI0091097.1"/>
    <property type="molecule type" value="Genomic_DNA"/>
</dbReference>
<dbReference type="Proteomes" id="UP001055072">
    <property type="component" value="Unassembled WGS sequence"/>
</dbReference>
<gene>
    <name evidence="1" type="ORF">BDY19DRAFT_933706</name>
</gene>
<evidence type="ECO:0000313" key="2">
    <source>
        <dbReference type="Proteomes" id="UP001055072"/>
    </source>
</evidence>
<evidence type="ECO:0000313" key="1">
    <source>
        <dbReference type="EMBL" id="KAI0091097.1"/>
    </source>
</evidence>